<organism evidence="2 3">
    <name type="scientific">Colletotrichum liriopes</name>
    <dbReference type="NCBI Taxonomy" id="708192"/>
    <lineage>
        <taxon>Eukaryota</taxon>
        <taxon>Fungi</taxon>
        <taxon>Dikarya</taxon>
        <taxon>Ascomycota</taxon>
        <taxon>Pezizomycotina</taxon>
        <taxon>Sordariomycetes</taxon>
        <taxon>Hypocreomycetidae</taxon>
        <taxon>Glomerellales</taxon>
        <taxon>Glomerellaceae</taxon>
        <taxon>Colletotrichum</taxon>
        <taxon>Colletotrichum spaethianum species complex</taxon>
    </lineage>
</organism>
<protein>
    <recommendedName>
        <fullName evidence="4">Pfs domain-containing protein</fullName>
    </recommendedName>
</protein>
<proteinExistence type="predicted"/>
<feature type="region of interest" description="Disordered" evidence="1">
    <location>
        <begin position="109"/>
        <end position="131"/>
    </location>
</feature>
<evidence type="ECO:0000313" key="3">
    <source>
        <dbReference type="Proteomes" id="UP001055172"/>
    </source>
</evidence>
<evidence type="ECO:0008006" key="4">
    <source>
        <dbReference type="Google" id="ProtNLM"/>
    </source>
</evidence>
<evidence type="ECO:0000313" key="2">
    <source>
        <dbReference type="EMBL" id="GJC88609.1"/>
    </source>
</evidence>
<feature type="compositionally biased region" description="Acidic residues" evidence="1">
    <location>
        <begin position="118"/>
        <end position="131"/>
    </location>
</feature>
<gene>
    <name evidence="2" type="ORF">ColLi_11447</name>
</gene>
<name>A0AA37GXB6_9PEZI</name>
<dbReference type="Proteomes" id="UP001055172">
    <property type="component" value="Unassembled WGS sequence"/>
</dbReference>
<sequence>MEEYISQFAEELSGALSQNLGAAELEKLAPALPDLLKEFAYRIILDDSTAESRNLMHITHKYHRSIIQQVRENFSDACEQVEDKRLAQDEVMSLADKIPLLWGKEQADFPEEAHEDGAEGDDEEEDDTEDPEIPVISIYRDILFNSSAYRWLVSRIRGEAKLQVPGGNVIKDVIRNTILQTLGRPKRISRKTPQIIHTIVVLVEWDPFEFHRKQQYKEPLHLVLEDAITITGWGNNVQAATCLQYMTQLWPTTGPSFLRILQKMVKDPVNRHTATLPNKAIVEVGYVDGGVRIAISGSAYYIAEVVEQIAWLGSALRSSPLDQGIVYCQASLTDFRLNAANCPTSVCIREYTINFDISTSKDDENTTVAADCWHNLFRNPVVVSGYPILRRPKPDSGLDIPLGIMAPLVNSNTLVDFNGRTFVKGFSAMLAAAEVVGGYVFWHLLFNKNGEYISYADSRVPLVSHQTPRTSDSTATELTSLVQGAPDANYDLGWSGLPDPNQSCAFQNVSVSGGKFVNAGFNLAIGIKDKPAHIKFAPDDHIGTLRTLSRRQFVFYDVDEARAWLVDGTSALLHLLRAAIEDYQGDPDLERLGLLLFDANEIEEARKTHTGRDAAFEFLANENNLAIPLYLRATEAWTEKTTKLGSRESEEVLKEKSTAFRVKDRVDQIVRFLEQIIAHQDNVHTQAGVGFRLRHTPRRQLEGFDFMDVATNSDTIWPKQDWKRLGRFYQGYPRRYPIRYTFR</sequence>
<dbReference type="EMBL" id="BPPX01000034">
    <property type="protein sequence ID" value="GJC88609.1"/>
    <property type="molecule type" value="Genomic_DNA"/>
</dbReference>
<reference evidence="2 3" key="1">
    <citation type="submission" date="2021-07" db="EMBL/GenBank/DDBJ databases">
        <title>Genome data of Colletotrichum spaethianum.</title>
        <authorList>
            <person name="Utami Y.D."/>
            <person name="Hiruma K."/>
        </authorList>
    </citation>
    <scope>NUCLEOTIDE SEQUENCE [LARGE SCALE GENOMIC DNA]</scope>
    <source>
        <strain evidence="2 3">MAFF 242679</strain>
    </source>
</reference>
<comment type="caution">
    <text evidence="2">The sequence shown here is derived from an EMBL/GenBank/DDBJ whole genome shotgun (WGS) entry which is preliminary data.</text>
</comment>
<dbReference type="AlphaFoldDB" id="A0AA37GXB6"/>
<accession>A0AA37GXB6</accession>
<keyword evidence="3" id="KW-1185">Reference proteome</keyword>
<evidence type="ECO:0000256" key="1">
    <source>
        <dbReference type="SAM" id="MobiDB-lite"/>
    </source>
</evidence>